<name>A0A8D8WV07_9HEMI</name>
<evidence type="ECO:0000256" key="1">
    <source>
        <dbReference type="SAM" id="MobiDB-lite"/>
    </source>
</evidence>
<organism evidence="2">
    <name type="scientific">Cacopsylla melanoneura</name>
    <dbReference type="NCBI Taxonomy" id="428564"/>
    <lineage>
        <taxon>Eukaryota</taxon>
        <taxon>Metazoa</taxon>
        <taxon>Ecdysozoa</taxon>
        <taxon>Arthropoda</taxon>
        <taxon>Hexapoda</taxon>
        <taxon>Insecta</taxon>
        <taxon>Pterygota</taxon>
        <taxon>Neoptera</taxon>
        <taxon>Paraneoptera</taxon>
        <taxon>Hemiptera</taxon>
        <taxon>Sternorrhyncha</taxon>
        <taxon>Psylloidea</taxon>
        <taxon>Psyllidae</taxon>
        <taxon>Psyllinae</taxon>
        <taxon>Cacopsylla</taxon>
    </lineage>
</organism>
<feature type="region of interest" description="Disordered" evidence="1">
    <location>
        <begin position="1"/>
        <end position="37"/>
    </location>
</feature>
<protein>
    <submittedName>
        <fullName evidence="2">Uncharacterized protein</fullName>
    </submittedName>
</protein>
<feature type="compositionally biased region" description="Basic residues" evidence="1">
    <location>
        <begin position="25"/>
        <end position="37"/>
    </location>
</feature>
<reference evidence="2" key="1">
    <citation type="submission" date="2021-05" db="EMBL/GenBank/DDBJ databases">
        <authorList>
            <person name="Alioto T."/>
            <person name="Alioto T."/>
            <person name="Gomez Garrido J."/>
        </authorList>
    </citation>
    <scope>NUCLEOTIDE SEQUENCE</scope>
</reference>
<evidence type="ECO:0000313" key="2">
    <source>
        <dbReference type="EMBL" id="CAG6671374.1"/>
    </source>
</evidence>
<sequence length="134" mass="15401">MKETAFMMAPKSLQEKQLKGEERKKKERKRERDKKKGISNIAESNIAKLLREILVLGVRKGGKMREIRWEVLLGGRLGIFKNVERKKLSLKELNCSLIVVFDLVAQWPDSLYGNPGSVDSKPSQCRVRYVNLTT</sequence>
<dbReference type="EMBL" id="HBUF01225949">
    <property type="protein sequence ID" value="CAG6671374.1"/>
    <property type="molecule type" value="Transcribed_RNA"/>
</dbReference>
<proteinExistence type="predicted"/>
<feature type="compositionally biased region" description="Basic and acidic residues" evidence="1">
    <location>
        <begin position="13"/>
        <end position="24"/>
    </location>
</feature>
<accession>A0A8D8WV07</accession>
<dbReference type="AlphaFoldDB" id="A0A8D8WV07"/>